<reference evidence="2" key="1">
    <citation type="submission" date="2023-04" db="EMBL/GenBank/DDBJ databases">
        <authorList>
            <person name="Vijverberg K."/>
            <person name="Xiong W."/>
            <person name="Schranz E."/>
        </authorList>
    </citation>
    <scope>NUCLEOTIDE SEQUENCE</scope>
</reference>
<dbReference type="Proteomes" id="UP001177003">
    <property type="component" value="Chromosome 4"/>
</dbReference>
<feature type="compositionally biased region" description="Basic and acidic residues" evidence="1">
    <location>
        <begin position="46"/>
        <end position="56"/>
    </location>
</feature>
<keyword evidence="3" id="KW-1185">Reference proteome</keyword>
<dbReference type="AlphaFoldDB" id="A0AA35YU16"/>
<name>A0AA35YU16_LACSI</name>
<evidence type="ECO:0000256" key="1">
    <source>
        <dbReference type="SAM" id="MobiDB-lite"/>
    </source>
</evidence>
<proteinExistence type="predicted"/>
<dbReference type="EMBL" id="OX465080">
    <property type="protein sequence ID" value="CAI9280023.1"/>
    <property type="molecule type" value="Genomic_DNA"/>
</dbReference>
<organism evidence="2 3">
    <name type="scientific">Lactuca saligna</name>
    <name type="common">Willowleaf lettuce</name>
    <dbReference type="NCBI Taxonomy" id="75948"/>
    <lineage>
        <taxon>Eukaryota</taxon>
        <taxon>Viridiplantae</taxon>
        <taxon>Streptophyta</taxon>
        <taxon>Embryophyta</taxon>
        <taxon>Tracheophyta</taxon>
        <taxon>Spermatophyta</taxon>
        <taxon>Magnoliopsida</taxon>
        <taxon>eudicotyledons</taxon>
        <taxon>Gunneridae</taxon>
        <taxon>Pentapetalae</taxon>
        <taxon>asterids</taxon>
        <taxon>campanulids</taxon>
        <taxon>Asterales</taxon>
        <taxon>Asteraceae</taxon>
        <taxon>Cichorioideae</taxon>
        <taxon>Cichorieae</taxon>
        <taxon>Lactucinae</taxon>
        <taxon>Lactuca</taxon>
    </lineage>
</organism>
<protein>
    <submittedName>
        <fullName evidence="2">Uncharacterized protein</fullName>
    </submittedName>
</protein>
<accession>A0AA35YU16</accession>
<evidence type="ECO:0000313" key="2">
    <source>
        <dbReference type="EMBL" id="CAI9280023.1"/>
    </source>
</evidence>
<feature type="region of interest" description="Disordered" evidence="1">
    <location>
        <begin position="23"/>
        <end position="63"/>
    </location>
</feature>
<evidence type="ECO:0000313" key="3">
    <source>
        <dbReference type="Proteomes" id="UP001177003"/>
    </source>
</evidence>
<gene>
    <name evidence="2" type="ORF">LSALG_LOCUS19786</name>
</gene>
<sequence length="416" mass="46403">MIKHFDPTSPVLMTYLASINPNDETGFMLAKPNENTSKKSRRSRKGDKSTTKHSEQVSKTTTEPVETAIVDTHTKTIPLKSSVLKRIQKKAHPFRKSPERSSSFSPSFTHKPHVTRKGVIICEVKAPVPPYSKKRGATDMAKHISKKIKKRKLVLEKTPVIPLEVSLTKSSHEEVRNSDILTHVSDTDVNVTLGEGDSNIEHPMITQGSFDDLKFDLEEEDIPYHMLMSGKKFKILNKKLKSILQSQADAGGGNFVSSVELDVMLKAQEARLFNKLFGLIQASESRILEKVDELREDMSKEIAITQQDYASFNQKIDIIADAVTKFVKLYDALHPRLAQFSTHESKSLTEITTLLNELKSLISKPGSSPLITPEFLSQKFLLFESVLHKQLAPLSRIVSLLPTNAPPVVTGVQGGE</sequence>
<feature type="region of interest" description="Disordered" evidence="1">
    <location>
        <begin position="89"/>
        <end position="110"/>
    </location>
</feature>